<feature type="signal peptide" evidence="13">
    <location>
        <begin position="1"/>
        <end position="23"/>
    </location>
</feature>
<keyword evidence="15" id="KW-0675">Receptor</keyword>
<dbReference type="Gene3D" id="2.170.130.10">
    <property type="entry name" value="TonB-dependent receptor, plug domain"/>
    <property type="match status" value="1"/>
</dbReference>
<sequence>MHLRAVTLAGVSVIAVATMPAAAAVAQERAFNVPAQSAETAVPLFARQAGIQVLATQDALRGQSLRAVRGTMTVEQALRLLLQGSHLTVSRNEGTILLRRQPPIAGRVGPMLVSAQTQVQPQAGSSAAGTLGQVPPQQNPVEQAPLPAGSDAASEIVVTGFRAAIDRSLQEKRQANGIVDVITAEDVADFPDNNLAEAIQRLPGVSIARDAGEGRQITVRGLGPQFTRVRVNGVEGQSTAGGTDSSGGNNRNRAFDFNVFASELFNNITVRKTASAETEEGSLGATVDLTTARPFDYGEFTAVVSAQAGYNDLSQKVDPKLSAVISDTFADETFGALLSVSYTGRRIYEEGHGSGGWLDGQNVGGYSPASPFQAANDVATYSPRFPRYGRLTHDQERLGITGSLQWKPGADTLFSVDVLYSRFDATRTENWLENLSFARPASQGGRPEAVVLDGEIDADGDMIYGLFNDVDIQTETRRDELSTEYTQYTLTGEHRFGDRLRVNGLVGFSRSFFDNPVQTTVILNRNNTDGYSYDYRGNADLPLINYGFDVTDPNSFAFGIPRSEIRLRPNSVDNRILTGQLNLAYELTDSFTLKAGGNIKRYKFESDALARVNEGVVPQLPAGTSLTGLTYLVDGFGRNLGDPAGNTDAWIAPDIDAFADLFSIYNNQGLFELSGASNGNARGNIRGVTEVDTAGYLQLDFDVDVGIPLRGDLGLRYVHTDQRSRGYQLVAGAAQLVEAERSYDDWLPAFNLTAEVTPDILLRLGAAKVMTRPNLGSITPGGSLSTVGVFSVSSGNPLLDPIRANTLDLSAEWYFAPEAFLGVGLFYKDIKTYIQTSRVVQPFNQSGLPLALLDGLGVSPSDEFVFNLPVNTEGGPLKGVEVSYQQPFSFLPGALANLGTLLNYTYVDSKITYFSRLSPTGFTDADLLGLSKHAFNATLYYEDDVFSARVSAAYRDDYLTAIPSGTSFNNADGVRNSLTLDGSIGYSLTDNLRLTLEGLNLLDTFNEQFTDTGRDSILVNTHTGRQFYFGARFQF</sequence>
<dbReference type="Pfam" id="PF07660">
    <property type="entry name" value="STN"/>
    <property type="match status" value="1"/>
</dbReference>
<keyword evidence="5 10" id="KW-0812">Transmembrane</keyword>
<dbReference type="Gene3D" id="3.55.50.30">
    <property type="match status" value="1"/>
</dbReference>
<evidence type="ECO:0000256" key="4">
    <source>
        <dbReference type="ARBA" id="ARBA00022496"/>
    </source>
</evidence>
<dbReference type="SMART" id="SM00965">
    <property type="entry name" value="STN"/>
    <property type="match status" value="1"/>
</dbReference>
<dbReference type="InterPro" id="IPR039426">
    <property type="entry name" value="TonB-dep_rcpt-like"/>
</dbReference>
<organism evidence="15 16">
    <name type="scientific">Croceibacterium mercuriale</name>
    <dbReference type="NCBI Taxonomy" id="1572751"/>
    <lineage>
        <taxon>Bacteria</taxon>
        <taxon>Pseudomonadati</taxon>
        <taxon>Pseudomonadota</taxon>
        <taxon>Alphaproteobacteria</taxon>
        <taxon>Sphingomonadales</taxon>
        <taxon>Erythrobacteraceae</taxon>
        <taxon>Croceibacterium</taxon>
    </lineage>
</organism>
<dbReference type="InterPro" id="IPR036942">
    <property type="entry name" value="Beta-barrel_TonB_sf"/>
</dbReference>
<name>A0A0B2BZY4_9SPHN</name>
<keyword evidence="2 10" id="KW-0813">Transport</keyword>
<dbReference type="InterPro" id="IPR011662">
    <property type="entry name" value="Secretin/TonB_short_N"/>
</dbReference>
<evidence type="ECO:0000256" key="11">
    <source>
        <dbReference type="RuleBase" id="RU003357"/>
    </source>
</evidence>
<keyword evidence="4" id="KW-0410">Iron transport</keyword>
<dbReference type="InterPro" id="IPR037066">
    <property type="entry name" value="Plug_dom_sf"/>
</dbReference>
<evidence type="ECO:0000256" key="5">
    <source>
        <dbReference type="ARBA" id="ARBA00022692"/>
    </source>
</evidence>
<feature type="chain" id="PRO_5002071610" evidence="13">
    <location>
        <begin position="24"/>
        <end position="1035"/>
    </location>
</feature>
<keyword evidence="3 10" id="KW-1134">Transmembrane beta strand</keyword>
<proteinExistence type="inferred from homology"/>
<dbReference type="CDD" id="cd01347">
    <property type="entry name" value="ligand_gated_channel"/>
    <property type="match status" value="1"/>
</dbReference>
<evidence type="ECO:0000256" key="7">
    <source>
        <dbReference type="ARBA" id="ARBA00023077"/>
    </source>
</evidence>
<dbReference type="GO" id="GO:0006826">
    <property type="term" value="P:iron ion transport"/>
    <property type="evidence" value="ECO:0007669"/>
    <property type="project" value="UniProtKB-KW"/>
</dbReference>
<dbReference type="Gene3D" id="2.40.170.20">
    <property type="entry name" value="TonB-dependent receptor, beta-barrel domain"/>
    <property type="match status" value="1"/>
</dbReference>
<dbReference type="PANTHER" id="PTHR40980:SF3">
    <property type="entry name" value="TONB-DEPENDENT RECEPTOR-LIKE BETA-BARREL DOMAIN-CONTAINING PROTEIN"/>
    <property type="match status" value="1"/>
</dbReference>
<keyword evidence="13" id="KW-0732">Signal</keyword>
<keyword evidence="4" id="KW-0406">Ion transport</keyword>
<feature type="compositionally biased region" description="Polar residues" evidence="12">
    <location>
        <begin position="119"/>
        <end position="128"/>
    </location>
</feature>
<gene>
    <name evidence="15" type="ORF">PK98_01825</name>
</gene>
<comment type="subcellular location">
    <subcellularLocation>
        <location evidence="1 10">Cell outer membrane</location>
        <topology evidence="1 10">Multi-pass membrane protein</topology>
    </subcellularLocation>
</comment>
<comment type="similarity">
    <text evidence="10 11">Belongs to the TonB-dependent receptor family.</text>
</comment>
<evidence type="ECO:0000256" key="3">
    <source>
        <dbReference type="ARBA" id="ARBA00022452"/>
    </source>
</evidence>
<dbReference type="GO" id="GO:0009279">
    <property type="term" value="C:cell outer membrane"/>
    <property type="evidence" value="ECO:0007669"/>
    <property type="project" value="UniProtKB-SubCell"/>
</dbReference>
<keyword evidence="9 10" id="KW-0998">Cell outer membrane</keyword>
<evidence type="ECO:0000256" key="8">
    <source>
        <dbReference type="ARBA" id="ARBA00023136"/>
    </source>
</evidence>
<dbReference type="PROSITE" id="PS52016">
    <property type="entry name" value="TONB_DEPENDENT_REC_3"/>
    <property type="match status" value="1"/>
</dbReference>
<comment type="caution">
    <text evidence="15">The sequence shown here is derived from an EMBL/GenBank/DDBJ whole genome shotgun (WGS) entry which is preliminary data.</text>
</comment>
<evidence type="ECO:0000256" key="1">
    <source>
        <dbReference type="ARBA" id="ARBA00004571"/>
    </source>
</evidence>
<keyword evidence="16" id="KW-1185">Reference proteome</keyword>
<dbReference type="PANTHER" id="PTHR40980">
    <property type="entry name" value="PLUG DOMAIN-CONTAINING PROTEIN"/>
    <property type="match status" value="1"/>
</dbReference>
<evidence type="ECO:0000256" key="10">
    <source>
        <dbReference type="PROSITE-ProRule" id="PRU01360"/>
    </source>
</evidence>
<evidence type="ECO:0000313" key="16">
    <source>
        <dbReference type="Proteomes" id="UP000030988"/>
    </source>
</evidence>
<feature type="region of interest" description="Disordered" evidence="12">
    <location>
        <begin position="119"/>
        <end position="148"/>
    </location>
</feature>
<dbReference type="InterPro" id="IPR012910">
    <property type="entry name" value="Plug_dom"/>
</dbReference>
<accession>A0A0B2BZY4</accession>
<keyword evidence="8 10" id="KW-0472">Membrane</keyword>
<keyword evidence="6" id="KW-0408">Iron</keyword>
<keyword evidence="7 11" id="KW-0798">TonB box</keyword>
<dbReference type="Proteomes" id="UP000030988">
    <property type="component" value="Unassembled WGS sequence"/>
</dbReference>
<dbReference type="InterPro" id="IPR010104">
    <property type="entry name" value="TonB_rcpt_bac"/>
</dbReference>
<dbReference type="SUPFAM" id="SSF56935">
    <property type="entry name" value="Porins"/>
    <property type="match status" value="1"/>
</dbReference>
<reference evidence="15 16" key="1">
    <citation type="submission" date="2014-11" db="EMBL/GenBank/DDBJ databases">
        <title>Draft genome sequence of Kirrobacter mercurialis.</title>
        <authorList>
            <person name="Coil D.A."/>
            <person name="Eisen J.A."/>
        </authorList>
    </citation>
    <scope>NUCLEOTIDE SEQUENCE [LARGE SCALE GENOMIC DNA]</scope>
    <source>
        <strain evidence="15 16">Coronado</strain>
    </source>
</reference>
<dbReference type="Pfam" id="PF07715">
    <property type="entry name" value="Plug"/>
    <property type="match status" value="1"/>
</dbReference>
<evidence type="ECO:0000256" key="9">
    <source>
        <dbReference type="ARBA" id="ARBA00023237"/>
    </source>
</evidence>
<evidence type="ECO:0000259" key="14">
    <source>
        <dbReference type="SMART" id="SM00965"/>
    </source>
</evidence>
<dbReference type="STRING" id="1572751.PK98_01825"/>
<evidence type="ECO:0000313" key="15">
    <source>
        <dbReference type="EMBL" id="KHL25460.1"/>
    </source>
</evidence>
<evidence type="ECO:0000256" key="2">
    <source>
        <dbReference type="ARBA" id="ARBA00022448"/>
    </source>
</evidence>
<dbReference type="RefSeq" id="WP_039093843.1">
    <property type="nucleotide sequence ID" value="NZ_JTDN01000001.1"/>
</dbReference>
<dbReference type="Pfam" id="PF00593">
    <property type="entry name" value="TonB_dep_Rec_b-barrel"/>
    <property type="match status" value="1"/>
</dbReference>
<dbReference type="AlphaFoldDB" id="A0A0B2BZY4"/>
<evidence type="ECO:0000256" key="13">
    <source>
        <dbReference type="SAM" id="SignalP"/>
    </source>
</evidence>
<dbReference type="EMBL" id="JTDN01000001">
    <property type="protein sequence ID" value="KHL25460.1"/>
    <property type="molecule type" value="Genomic_DNA"/>
</dbReference>
<protein>
    <submittedName>
        <fullName evidence="15">TonB-dependent receptor</fullName>
    </submittedName>
</protein>
<evidence type="ECO:0000256" key="6">
    <source>
        <dbReference type="ARBA" id="ARBA00023004"/>
    </source>
</evidence>
<dbReference type="OrthoDB" id="5476657at2"/>
<feature type="domain" description="Secretin/TonB short N-terminal" evidence="14">
    <location>
        <begin position="51"/>
        <end position="101"/>
    </location>
</feature>
<evidence type="ECO:0000256" key="12">
    <source>
        <dbReference type="SAM" id="MobiDB-lite"/>
    </source>
</evidence>
<dbReference type="NCBIfam" id="TIGR01782">
    <property type="entry name" value="TonB-Xanth-Caul"/>
    <property type="match status" value="1"/>
</dbReference>
<dbReference type="InterPro" id="IPR000531">
    <property type="entry name" value="Beta-barrel_TonB"/>
</dbReference>